<organism evidence="17 18">
    <name type="scientific">Shewanella jiangmenensis</name>
    <dbReference type="NCBI Taxonomy" id="2837387"/>
    <lineage>
        <taxon>Bacteria</taxon>
        <taxon>Pseudomonadati</taxon>
        <taxon>Pseudomonadota</taxon>
        <taxon>Gammaproteobacteria</taxon>
        <taxon>Alteromonadales</taxon>
        <taxon>Shewanellaceae</taxon>
        <taxon>Shewanella</taxon>
    </lineage>
</organism>
<dbReference type="PROSITE" id="PS01229">
    <property type="entry name" value="COF_2"/>
    <property type="match status" value="1"/>
</dbReference>
<evidence type="ECO:0000259" key="16">
    <source>
        <dbReference type="PROSITE" id="PS50846"/>
    </source>
</evidence>
<feature type="transmembrane region" description="Helical" evidence="15">
    <location>
        <begin position="756"/>
        <end position="772"/>
    </location>
</feature>
<dbReference type="PROSITE" id="PS00154">
    <property type="entry name" value="ATPASE_E1_E2"/>
    <property type="match status" value="1"/>
</dbReference>
<evidence type="ECO:0000256" key="6">
    <source>
        <dbReference type="ARBA" id="ARBA00022692"/>
    </source>
</evidence>
<feature type="transmembrane region" description="Helical" evidence="15">
    <location>
        <begin position="212"/>
        <end position="233"/>
    </location>
</feature>
<dbReference type="InterPro" id="IPR021993">
    <property type="entry name" value="ATPase-cat-bd"/>
</dbReference>
<dbReference type="SUPFAM" id="SSF55008">
    <property type="entry name" value="HMA, heavy metal-associated domain"/>
    <property type="match status" value="1"/>
</dbReference>
<evidence type="ECO:0000256" key="2">
    <source>
        <dbReference type="ARBA" id="ARBA00006024"/>
    </source>
</evidence>
<dbReference type="Pfam" id="PF00122">
    <property type="entry name" value="E1-E2_ATPase"/>
    <property type="match status" value="1"/>
</dbReference>
<feature type="transmembrane region" description="Helical" evidence="15">
    <location>
        <begin position="245"/>
        <end position="267"/>
    </location>
</feature>
<dbReference type="PANTHER" id="PTHR43520">
    <property type="entry name" value="ATP7, ISOFORM B"/>
    <property type="match status" value="1"/>
</dbReference>
<keyword evidence="18" id="KW-1185">Reference proteome</keyword>
<evidence type="ECO:0000256" key="12">
    <source>
        <dbReference type="ARBA" id="ARBA00022989"/>
    </source>
</evidence>
<keyword evidence="4 15" id="KW-1003">Cell membrane</keyword>
<dbReference type="EMBL" id="JAHEPS010000007">
    <property type="protein sequence ID" value="MBT1445912.1"/>
    <property type="molecule type" value="Genomic_DNA"/>
</dbReference>
<gene>
    <name evidence="17" type="primary">cadA</name>
    <name evidence="17" type="ORF">KJI95_15515</name>
</gene>
<evidence type="ECO:0000256" key="11">
    <source>
        <dbReference type="ARBA" id="ARBA00022967"/>
    </source>
</evidence>
<keyword evidence="5" id="KW-0597">Phosphoprotein</keyword>
<dbReference type="SFLD" id="SFLDF00027">
    <property type="entry name" value="p-type_atpase"/>
    <property type="match status" value="1"/>
</dbReference>
<name>A0ABS5V636_9GAMM</name>
<evidence type="ECO:0000256" key="10">
    <source>
        <dbReference type="ARBA" id="ARBA00022842"/>
    </source>
</evidence>
<dbReference type="PRINTS" id="PR00943">
    <property type="entry name" value="CUATPASE"/>
</dbReference>
<feature type="transmembrane region" description="Helical" evidence="15">
    <location>
        <begin position="456"/>
        <end position="483"/>
    </location>
</feature>
<evidence type="ECO:0000256" key="3">
    <source>
        <dbReference type="ARBA" id="ARBA00022448"/>
    </source>
</evidence>
<dbReference type="CDD" id="cd02079">
    <property type="entry name" value="P-type_ATPase_HM"/>
    <property type="match status" value="1"/>
</dbReference>
<evidence type="ECO:0000313" key="18">
    <source>
        <dbReference type="Proteomes" id="UP001195903"/>
    </source>
</evidence>
<keyword evidence="6 15" id="KW-0812">Transmembrane</keyword>
<dbReference type="PROSITE" id="PS50846">
    <property type="entry name" value="HMA_2"/>
    <property type="match status" value="1"/>
</dbReference>
<evidence type="ECO:0000256" key="9">
    <source>
        <dbReference type="ARBA" id="ARBA00022840"/>
    </source>
</evidence>
<dbReference type="InterPro" id="IPR036412">
    <property type="entry name" value="HAD-like_sf"/>
</dbReference>
<dbReference type="RefSeq" id="WP_214508115.1">
    <property type="nucleotide sequence ID" value="NZ_JAHEPS010000007.1"/>
</dbReference>
<dbReference type="PROSITE" id="PS01047">
    <property type="entry name" value="HMA_1"/>
    <property type="match status" value="1"/>
</dbReference>
<protein>
    <submittedName>
        <fullName evidence="17">Cadmium-translocating P-type ATPase</fullName>
    </submittedName>
</protein>
<dbReference type="Gene3D" id="3.40.1110.10">
    <property type="entry name" value="Calcium-transporting ATPase, cytoplasmic domain N"/>
    <property type="match status" value="1"/>
</dbReference>
<dbReference type="InterPro" id="IPR017969">
    <property type="entry name" value="Heavy-metal-associated_CS"/>
</dbReference>
<dbReference type="Gene3D" id="3.40.50.1000">
    <property type="entry name" value="HAD superfamily/HAD-like"/>
    <property type="match status" value="1"/>
</dbReference>
<keyword evidence="10" id="KW-0460">Magnesium</keyword>
<dbReference type="SUPFAM" id="SSF81665">
    <property type="entry name" value="Calcium ATPase, transmembrane domain M"/>
    <property type="match status" value="1"/>
</dbReference>
<evidence type="ECO:0000256" key="7">
    <source>
        <dbReference type="ARBA" id="ARBA00022723"/>
    </source>
</evidence>
<evidence type="ECO:0000256" key="1">
    <source>
        <dbReference type="ARBA" id="ARBA00004651"/>
    </source>
</evidence>
<evidence type="ECO:0000256" key="4">
    <source>
        <dbReference type="ARBA" id="ARBA00022475"/>
    </source>
</evidence>
<dbReference type="NCBIfam" id="TIGR01525">
    <property type="entry name" value="ATPase-IB_hvy"/>
    <property type="match status" value="1"/>
</dbReference>
<dbReference type="SUPFAM" id="SSF81653">
    <property type="entry name" value="Calcium ATPase, transduction domain A"/>
    <property type="match status" value="1"/>
</dbReference>
<dbReference type="SUPFAM" id="SSF56784">
    <property type="entry name" value="HAD-like"/>
    <property type="match status" value="1"/>
</dbReference>
<dbReference type="InterPro" id="IPR008250">
    <property type="entry name" value="ATPase_P-typ_transduc_dom_A_sf"/>
</dbReference>
<feature type="transmembrane region" description="Helical" evidence="15">
    <location>
        <begin position="778"/>
        <end position="799"/>
    </location>
</feature>
<keyword evidence="8 15" id="KW-0547">Nucleotide-binding</keyword>
<keyword evidence="9 15" id="KW-0067">ATP-binding</keyword>
<proteinExistence type="inferred from homology"/>
<dbReference type="InterPro" id="IPR023299">
    <property type="entry name" value="ATPase_P-typ_cyto_dom_N"/>
</dbReference>
<comment type="subcellular location">
    <subcellularLocation>
        <location evidence="1">Cell membrane</location>
        <topology evidence="1">Multi-pass membrane protein</topology>
    </subcellularLocation>
</comment>
<feature type="domain" description="HMA" evidence="16">
    <location>
        <begin position="92"/>
        <end position="158"/>
    </location>
</feature>
<dbReference type="Gene3D" id="3.30.70.100">
    <property type="match status" value="1"/>
</dbReference>
<dbReference type="InterPro" id="IPR018303">
    <property type="entry name" value="ATPase_P-typ_P_site"/>
</dbReference>
<dbReference type="InterPro" id="IPR027256">
    <property type="entry name" value="P-typ_ATPase_IB"/>
</dbReference>
<dbReference type="InterPro" id="IPR023214">
    <property type="entry name" value="HAD_sf"/>
</dbReference>
<dbReference type="PRINTS" id="PR00119">
    <property type="entry name" value="CATATPASE"/>
</dbReference>
<dbReference type="Pfam" id="PF12156">
    <property type="entry name" value="ATPase-cat_bd"/>
    <property type="match status" value="1"/>
</dbReference>
<dbReference type="PANTHER" id="PTHR43520:SF5">
    <property type="entry name" value="CATION-TRANSPORTING P-TYPE ATPASE-RELATED"/>
    <property type="match status" value="1"/>
</dbReference>
<evidence type="ECO:0000256" key="13">
    <source>
        <dbReference type="ARBA" id="ARBA00023065"/>
    </source>
</evidence>
<evidence type="ECO:0000313" key="17">
    <source>
        <dbReference type="EMBL" id="MBT1445912.1"/>
    </source>
</evidence>
<keyword evidence="11" id="KW-1278">Translocase</keyword>
<feature type="transmembrane region" description="Helical" evidence="15">
    <location>
        <begin position="273"/>
        <end position="291"/>
    </location>
</feature>
<dbReference type="Pfam" id="PF00702">
    <property type="entry name" value="Hydrolase"/>
    <property type="match status" value="1"/>
</dbReference>
<keyword evidence="13" id="KW-0406">Ion transport</keyword>
<keyword evidence="3" id="KW-0813">Transport</keyword>
<dbReference type="NCBIfam" id="TIGR01512">
    <property type="entry name" value="ATPase-IB2_Cd"/>
    <property type="match status" value="1"/>
</dbReference>
<feature type="transmembrane region" description="Helical" evidence="15">
    <location>
        <begin position="425"/>
        <end position="444"/>
    </location>
</feature>
<keyword evidence="12 15" id="KW-1133">Transmembrane helix</keyword>
<reference evidence="17 18" key="1">
    <citation type="submission" date="2021-05" db="EMBL/GenBank/DDBJ databases">
        <title>Shewanella sp. JM162201.</title>
        <authorList>
            <person name="Xu S."/>
            <person name="Li A."/>
        </authorList>
    </citation>
    <scope>NUCLEOTIDE SEQUENCE [LARGE SCALE GENOMIC DNA]</scope>
    <source>
        <strain evidence="17 18">JM162201</strain>
    </source>
</reference>
<keyword evidence="7 15" id="KW-0479">Metal-binding</keyword>
<evidence type="ECO:0000256" key="14">
    <source>
        <dbReference type="ARBA" id="ARBA00023136"/>
    </source>
</evidence>
<dbReference type="Gene3D" id="2.70.150.10">
    <property type="entry name" value="Calcium-transporting ATPase, cytoplasmic transduction domain A"/>
    <property type="match status" value="1"/>
</dbReference>
<dbReference type="InterPro" id="IPR001757">
    <property type="entry name" value="P_typ_ATPase"/>
</dbReference>
<dbReference type="InterPro" id="IPR006121">
    <property type="entry name" value="HMA_dom"/>
</dbReference>
<accession>A0ABS5V636</accession>
<dbReference type="SFLD" id="SFLDG00002">
    <property type="entry name" value="C1.7:_P-type_atpase_like"/>
    <property type="match status" value="1"/>
</dbReference>
<dbReference type="InterPro" id="IPR023298">
    <property type="entry name" value="ATPase_P-typ_TM_dom_sf"/>
</dbReference>
<dbReference type="NCBIfam" id="TIGR01494">
    <property type="entry name" value="ATPase_P-type"/>
    <property type="match status" value="1"/>
</dbReference>
<dbReference type="Pfam" id="PF00403">
    <property type="entry name" value="HMA"/>
    <property type="match status" value="1"/>
</dbReference>
<evidence type="ECO:0000256" key="5">
    <source>
        <dbReference type="ARBA" id="ARBA00022553"/>
    </source>
</evidence>
<dbReference type="SFLD" id="SFLDS00003">
    <property type="entry name" value="Haloacid_Dehalogenase"/>
    <property type="match status" value="1"/>
</dbReference>
<dbReference type="Proteomes" id="UP001195903">
    <property type="component" value="Unassembled WGS sequence"/>
</dbReference>
<keyword evidence="14 15" id="KW-0472">Membrane</keyword>
<comment type="similarity">
    <text evidence="2 15">Belongs to the cation transport ATPase (P-type) (TC 3.A.3) family. Type IB subfamily.</text>
</comment>
<comment type="caution">
    <text evidence="17">The sequence shown here is derived from an EMBL/GenBank/DDBJ whole genome shotgun (WGS) entry which is preliminary data.</text>
</comment>
<dbReference type="CDD" id="cd00371">
    <property type="entry name" value="HMA"/>
    <property type="match status" value="1"/>
</dbReference>
<sequence length="803" mass="86411">MSNSLCFHCNEPVLTGSRFITHIDGNDQIMCCPGCQAVSQSIVDAGLLSYYKYRTEPGSRQTALVPESLSHYSAYDLPEVQQDFVQGRDGFEEVSLSIDGITCAACAWLIEHKLQKIEGVARIQVNSTTQRAYIRWQASKVKLSELLSAIASIGYSAAPFQLDDQEVISKKNSRRFLLRLGLAGFATMQVMMFALALYNGYFTDLEAEYRDYFRWVSMIFAAPVVFYSAQPFYFSAIRAILSGKLNMDVSVSIAICGAYIASCVATINGTGEVYFESVSMFTFFLLLGRYFEQRARQKASVSSSNLHKLVPLTASLVTAGGIEEVPAKKLAIGDIILVRPGDVIAADGDIIDGSSGVNEAMLTGEQLPVAKAPGMAVYAGTINLEQPLQIKVTALGQDQLVAEIIRLQELASNAKPAIALTADKLARYFSATILTIATITYFVWRQFAPEDAFWVTLSVLVATCPCALALATPTAVTCATGLFTRLGIISRNGTVFEKLPRLDTVVFDKTGTLTCGEFSFGDIKLYQGLERSEALALASSLEQGSLHPIAKLFARAEPASAPTDLTHFVGEGVQGTIDGSTLRIGSASFAQVPETLPEVQREHGQWVYLSKLSEAGFKLIAAFEIQDELRTDAKETLAELKARGLGLAIASGDSSHHLQEVGSALGVTDIKGALRPQDKLALIEALRQSGKTVAMFGDGINDAPVLAGADLSVAMGSGSAIAKNSADLILLGDHLHRFVDALDIAKRTSNIIRQNLAWALGYNVLILPLAVTGHVVPYIAAIGMSASSLIVVGNSLRLLRIKP</sequence>
<evidence type="ECO:0000256" key="8">
    <source>
        <dbReference type="ARBA" id="ARBA00022741"/>
    </source>
</evidence>
<dbReference type="NCBIfam" id="TIGR01511">
    <property type="entry name" value="ATPase-IB1_Cu"/>
    <property type="match status" value="1"/>
</dbReference>
<feature type="transmembrane region" description="Helical" evidence="15">
    <location>
        <begin position="176"/>
        <end position="200"/>
    </location>
</feature>
<dbReference type="InterPro" id="IPR044492">
    <property type="entry name" value="P_typ_ATPase_HD_dom"/>
</dbReference>
<evidence type="ECO:0000256" key="15">
    <source>
        <dbReference type="RuleBase" id="RU362081"/>
    </source>
</evidence>
<dbReference type="InterPro" id="IPR036163">
    <property type="entry name" value="HMA_dom_sf"/>
</dbReference>
<dbReference type="InterPro" id="IPR059000">
    <property type="entry name" value="ATPase_P-type_domA"/>
</dbReference>